<keyword evidence="2" id="KW-1185">Reference proteome</keyword>
<dbReference type="InterPro" id="IPR023214">
    <property type="entry name" value="HAD_sf"/>
</dbReference>
<accession>A0A1S5R3W2</accession>
<dbReference type="Gene3D" id="1.10.40.40">
    <property type="entry name" value="Deoxyribonucleotidase, domain 2"/>
    <property type="match status" value="1"/>
</dbReference>
<dbReference type="SUPFAM" id="SSF56784">
    <property type="entry name" value="HAD-like"/>
    <property type="match status" value="1"/>
</dbReference>
<protein>
    <submittedName>
        <fullName evidence="1">Uncharacterized protein</fullName>
    </submittedName>
</protein>
<dbReference type="OrthoDB" id="13019at10239"/>
<reference evidence="1 2" key="1">
    <citation type="submission" date="2016-03" db="EMBL/GenBank/DDBJ databases">
        <title>Characterisation of pf16 and phiPMW: Two novel phages infecting Pseudomonas putida PpG1.</title>
        <authorList>
            <person name="Magill D.J."/>
            <person name="Krylov V.N."/>
            <person name="Shaburova O.V."/>
            <person name="Allen C.C.R."/>
            <person name="McGrath J.W."/>
            <person name="Quinn J.P."/>
            <person name="Kulakov L.A."/>
        </authorList>
    </citation>
    <scope>NUCLEOTIDE SEQUENCE [LARGE SCALE GENOMIC DNA]</scope>
</reference>
<dbReference type="Gene3D" id="3.40.50.1000">
    <property type="entry name" value="HAD superfamily/HAD-like"/>
    <property type="match status" value="1"/>
</dbReference>
<evidence type="ECO:0000313" key="2">
    <source>
        <dbReference type="Proteomes" id="UP000225821"/>
    </source>
</evidence>
<organism evidence="1 2">
    <name type="scientific">Pseudomonas phage pf16</name>
    <dbReference type="NCBI Taxonomy" id="1815630"/>
    <lineage>
        <taxon>Viruses</taxon>
        <taxon>Duplodnaviria</taxon>
        <taxon>Heunggongvirae</taxon>
        <taxon>Uroviricota</taxon>
        <taxon>Caudoviricetes</taxon>
        <taxon>Chakrabartyvirus</taxon>
        <taxon>Chakrabartyvirus pf16</taxon>
    </lineage>
</organism>
<sequence length="155" mass="17711">MTDKQPLKVFFDLDGVLADWEYAFKQNACVTLKRFNGMSKAEKDEVKQNLFDYEFFYCMRKIERGMELYQSFVSAGVPVAILSATGHINKDEVTRAKMHWVADNLGSDVRLILVDKVDQKGLYVDPAYRTCILVDDRQKAIDAWEAAGGRGLLFK</sequence>
<gene>
    <name evidence="1" type="ORF">pf16_93</name>
</gene>
<name>A0A1S5R3W2_9CAUD</name>
<evidence type="ECO:0000313" key="1">
    <source>
        <dbReference type="EMBL" id="AND75016.1"/>
    </source>
</evidence>
<dbReference type="InterPro" id="IPR036412">
    <property type="entry name" value="HAD-like_sf"/>
</dbReference>
<dbReference type="EMBL" id="KU873925">
    <property type="protein sequence ID" value="AND75016.1"/>
    <property type="molecule type" value="Genomic_DNA"/>
</dbReference>
<proteinExistence type="predicted"/>
<dbReference type="Proteomes" id="UP000225821">
    <property type="component" value="Segment"/>
</dbReference>